<organism evidence="1 2">
    <name type="scientific">Rangifer tarandus platyrhynchus</name>
    <name type="common">Svalbard reindeer</name>
    <dbReference type="NCBI Taxonomy" id="3082113"/>
    <lineage>
        <taxon>Eukaryota</taxon>
        <taxon>Metazoa</taxon>
        <taxon>Chordata</taxon>
        <taxon>Craniata</taxon>
        <taxon>Vertebrata</taxon>
        <taxon>Euteleostomi</taxon>
        <taxon>Mammalia</taxon>
        <taxon>Eutheria</taxon>
        <taxon>Laurasiatheria</taxon>
        <taxon>Artiodactyla</taxon>
        <taxon>Ruminantia</taxon>
        <taxon>Pecora</taxon>
        <taxon>Cervidae</taxon>
        <taxon>Odocoileinae</taxon>
        <taxon>Rangifer</taxon>
    </lineage>
</organism>
<name>A0AC60A4G9_RANTA</name>
<evidence type="ECO:0000313" key="1">
    <source>
        <dbReference type="EMBL" id="CAN0555264.1"/>
    </source>
</evidence>
<reference evidence="1" key="1">
    <citation type="submission" date="2023-05" db="EMBL/GenBank/DDBJ databases">
        <authorList>
            <consortium name="ELIXIR-Norway"/>
        </authorList>
    </citation>
    <scope>NUCLEOTIDE SEQUENCE</scope>
</reference>
<reference evidence="1" key="2">
    <citation type="submission" date="2025-03" db="EMBL/GenBank/DDBJ databases">
        <authorList>
            <consortium name="ELIXIR-Norway"/>
            <consortium name="Elixir Norway"/>
        </authorList>
    </citation>
    <scope>NUCLEOTIDE SEQUENCE</scope>
</reference>
<accession>A0AC60A4G9</accession>
<dbReference type="EMBL" id="OX596091">
    <property type="protein sequence ID" value="CAN0555264.1"/>
    <property type="molecule type" value="Genomic_DNA"/>
</dbReference>
<proteinExistence type="predicted"/>
<sequence>MKSQGGGRSRSLQTSDRRAKGVNIKPPQVCPAHRGLTGTGSVVPRAENVPIHCLPRAQEPLGGPGGRKQKAQVSVCLCCEGGSSGGVGVLSRPRGKRSLPELSSDRKRGAGQPLSAGRSQQALVFSLLPRRSEVFLLSEESHKQGSWLKVLQSSEDKEMVRGAESIHDIN</sequence>
<gene>
    <name evidence="1" type="ORF">MRATA1EN22A_LOCUS26803</name>
</gene>
<evidence type="ECO:0000313" key="2">
    <source>
        <dbReference type="Proteomes" id="UP001162501"/>
    </source>
</evidence>
<dbReference type="Proteomes" id="UP001162501">
    <property type="component" value="Chromosome 7"/>
</dbReference>
<protein>
    <submittedName>
        <fullName evidence="1">Uncharacterized protein</fullName>
    </submittedName>
</protein>